<dbReference type="PANTHER" id="PTHR35404:SF8">
    <property type="entry name" value="TRANSPOSASE OF TN10"/>
    <property type="match status" value="1"/>
</dbReference>
<organism evidence="3 4">
    <name type="scientific">Legionella waltersii</name>
    <dbReference type="NCBI Taxonomy" id="66969"/>
    <lineage>
        <taxon>Bacteria</taxon>
        <taxon>Pseudomonadati</taxon>
        <taxon>Pseudomonadota</taxon>
        <taxon>Gammaproteobacteria</taxon>
        <taxon>Legionellales</taxon>
        <taxon>Legionellaceae</taxon>
        <taxon>Legionella</taxon>
    </lineage>
</organism>
<proteinExistence type="predicted"/>
<dbReference type="EMBL" id="LNZB01000041">
    <property type="protein sequence ID" value="KTD78334.1"/>
    <property type="molecule type" value="Genomic_DNA"/>
</dbReference>
<dbReference type="Pfam" id="PF01609">
    <property type="entry name" value="DDE_Tnp_1"/>
    <property type="match status" value="1"/>
</dbReference>
<dbReference type="GO" id="GO:0003677">
    <property type="term" value="F:DNA binding"/>
    <property type="evidence" value="ECO:0007669"/>
    <property type="project" value="InterPro"/>
</dbReference>
<evidence type="ECO:0000313" key="4">
    <source>
        <dbReference type="Proteomes" id="UP000054729"/>
    </source>
</evidence>
<sequence>MGHALLTEEKQVPVDLVLYKGKSKHRHQRNLNKKIAASGKSKKHSKAAKEPWLLVTSLAQARDNPNHIVNIYRQRMRIEENFRDTKCPHYGLGLKDSLTRAPQRMDILLLIAAIATFAAWLAGILITHQGKAADFQAHSAKFTSSLSIVYLGREVIKKQMEISNSDLILALQFLLQMVINTQLEHGVYD</sequence>
<evidence type="ECO:0000256" key="1">
    <source>
        <dbReference type="SAM" id="Phobius"/>
    </source>
</evidence>
<dbReference type="Proteomes" id="UP000054729">
    <property type="component" value="Unassembled WGS sequence"/>
</dbReference>
<evidence type="ECO:0000313" key="3">
    <source>
        <dbReference type="EMBL" id="KTD78334.1"/>
    </source>
</evidence>
<dbReference type="InterPro" id="IPR002559">
    <property type="entry name" value="Transposase_11"/>
</dbReference>
<dbReference type="PATRIC" id="fig|66969.6.peg.1927"/>
<dbReference type="STRING" id="66969.Lwal_1769"/>
<feature type="transmembrane region" description="Helical" evidence="1">
    <location>
        <begin position="107"/>
        <end position="126"/>
    </location>
</feature>
<keyword evidence="1" id="KW-0472">Membrane</keyword>
<dbReference type="AlphaFoldDB" id="A0A0W1AAD5"/>
<dbReference type="GO" id="GO:0006313">
    <property type="term" value="P:DNA transposition"/>
    <property type="evidence" value="ECO:0007669"/>
    <property type="project" value="InterPro"/>
</dbReference>
<dbReference type="InterPro" id="IPR012337">
    <property type="entry name" value="RNaseH-like_sf"/>
</dbReference>
<keyword evidence="1" id="KW-1133">Transmembrane helix</keyword>
<dbReference type="SUPFAM" id="SSF53098">
    <property type="entry name" value="Ribonuclease H-like"/>
    <property type="match status" value="1"/>
</dbReference>
<feature type="domain" description="Transposase IS4-like" evidence="2">
    <location>
        <begin position="23"/>
        <end position="114"/>
    </location>
</feature>
<name>A0A0W1AAD5_9GAMM</name>
<dbReference type="GO" id="GO:0004803">
    <property type="term" value="F:transposase activity"/>
    <property type="evidence" value="ECO:0007669"/>
    <property type="project" value="InterPro"/>
</dbReference>
<keyword evidence="4" id="KW-1185">Reference proteome</keyword>
<accession>A0A0W1AAD5</accession>
<reference evidence="3 4" key="1">
    <citation type="submission" date="2015-11" db="EMBL/GenBank/DDBJ databases">
        <title>Genomic analysis of 38 Legionella species identifies large and diverse effector repertoires.</title>
        <authorList>
            <person name="Burstein D."/>
            <person name="Amaro F."/>
            <person name="Zusman T."/>
            <person name="Lifshitz Z."/>
            <person name="Cohen O."/>
            <person name="Gilbert J.A."/>
            <person name="Pupko T."/>
            <person name="Shuman H.A."/>
            <person name="Segal G."/>
        </authorList>
    </citation>
    <scope>NUCLEOTIDE SEQUENCE [LARGE SCALE GENOMIC DNA]</scope>
    <source>
        <strain evidence="3 4">ATCC 51914</strain>
    </source>
</reference>
<gene>
    <name evidence="3" type="primary">tnpR_2</name>
    <name evidence="3" type="ORF">Lwal_1769</name>
</gene>
<evidence type="ECO:0000259" key="2">
    <source>
        <dbReference type="Pfam" id="PF01609"/>
    </source>
</evidence>
<keyword evidence="1" id="KW-0812">Transmembrane</keyword>
<protein>
    <submittedName>
        <fullName evidence="3">Transposase</fullName>
    </submittedName>
</protein>
<dbReference type="PANTHER" id="PTHR35404">
    <property type="entry name" value="TRANSPOSASE OF TN10"/>
    <property type="match status" value="1"/>
</dbReference>
<comment type="caution">
    <text evidence="3">The sequence shown here is derived from an EMBL/GenBank/DDBJ whole genome shotgun (WGS) entry which is preliminary data.</text>
</comment>